<dbReference type="GO" id="GO:0019915">
    <property type="term" value="P:lipid storage"/>
    <property type="evidence" value="ECO:0007669"/>
    <property type="project" value="InterPro"/>
</dbReference>
<evidence type="ECO:0000256" key="9">
    <source>
        <dbReference type="SAM" id="Phobius"/>
    </source>
</evidence>
<dbReference type="PANTHER" id="PTHR23129">
    <property type="entry name" value="ACYL-COENZYME A DIPHOSPHATASE FITM2"/>
    <property type="match status" value="1"/>
</dbReference>
<keyword evidence="4" id="KW-0256">Endoplasmic reticulum</keyword>
<dbReference type="PANTHER" id="PTHR23129:SF0">
    <property type="entry name" value="ACYL-COENZYME A DIPHOSPHATASE FITM2"/>
    <property type="match status" value="1"/>
</dbReference>
<keyword evidence="2 9" id="KW-0812">Transmembrane</keyword>
<evidence type="ECO:0000256" key="5">
    <source>
        <dbReference type="ARBA" id="ARBA00022989"/>
    </source>
</evidence>
<evidence type="ECO:0000256" key="1">
    <source>
        <dbReference type="ARBA" id="ARBA00004477"/>
    </source>
</evidence>
<dbReference type="GO" id="GO:0005789">
    <property type="term" value="C:endoplasmic reticulum membrane"/>
    <property type="evidence" value="ECO:0007669"/>
    <property type="project" value="UniProtKB-SubCell"/>
</dbReference>
<evidence type="ECO:0000256" key="8">
    <source>
        <dbReference type="SAM" id="MobiDB-lite"/>
    </source>
</evidence>
<dbReference type="GO" id="GO:0034389">
    <property type="term" value="P:lipid droplet organization"/>
    <property type="evidence" value="ECO:0007669"/>
    <property type="project" value="InterPro"/>
</dbReference>
<name>A0A0L8FHB5_OCTBM</name>
<reference evidence="10" key="1">
    <citation type="submission" date="2015-07" db="EMBL/GenBank/DDBJ databases">
        <title>MeaNS - Measles Nucleotide Surveillance Program.</title>
        <authorList>
            <person name="Tran T."/>
            <person name="Druce J."/>
        </authorList>
    </citation>
    <scope>NUCLEOTIDE SEQUENCE</scope>
    <source>
        <strain evidence="10">UCB-OBI-ISO-001</strain>
        <tissue evidence="10">Gonad</tissue>
    </source>
</reference>
<dbReference type="InterPro" id="IPR046401">
    <property type="entry name" value="FITM1/2"/>
</dbReference>
<keyword evidence="3" id="KW-0378">Hydrolase</keyword>
<sequence length="319" mass="36681">MAVPKGESISSQIQSRKPPKKLPTQRKASNASGKMPVLAQPIHVGHFLLMVVMKLCRKVLLMDISVKIGIYVVGVFVASVIADLFVVPPMYFSRRDNLLNLFFVNFGWIWTVVMLSVFISLTSYVYTGCNVNLVKKHLLRLAIATFWWYVCTTAFDHIAQTTGICTEIKLTTRHKCKQAGRVWLAFDVSGHVFLLTHNLLTIVEECRVFKDWRRLRELLQNPDVQQMRKVSSEEVNLSKDANEKLTPYIKAAIIMLTLFTLVWEFMLLITSVYRFHSLAEKVAASMVSVICWFISYRVIYPTYSYTIPYPGQTPFRYMT</sequence>
<dbReference type="Pfam" id="PF10261">
    <property type="entry name" value="FIT"/>
    <property type="match status" value="1"/>
</dbReference>
<evidence type="ECO:0000256" key="3">
    <source>
        <dbReference type="ARBA" id="ARBA00022801"/>
    </source>
</evidence>
<evidence type="ECO:0000256" key="7">
    <source>
        <dbReference type="ARBA" id="ARBA00023136"/>
    </source>
</evidence>
<comment type="subcellular location">
    <subcellularLocation>
        <location evidence="1">Endoplasmic reticulum membrane</location>
        <topology evidence="1">Multi-pass membrane protein</topology>
    </subcellularLocation>
</comment>
<evidence type="ECO:0000256" key="6">
    <source>
        <dbReference type="ARBA" id="ARBA00023098"/>
    </source>
</evidence>
<keyword evidence="6" id="KW-0443">Lipid metabolism</keyword>
<organism evidence="10">
    <name type="scientific">Octopus bimaculoides</name>
    <name type="common">California two-spotted octopus</name>
    <dbReference type="NCBI Taxonomy" id="37653"/>
    <lineage>
        <taxon>Eukaryota</taxon>
        <taxon>Metazoa</taxon>
        <taxon>Spiralia</taxon>
        <taxon>Lophotrochozoa</taxon>
        <taxon>Mollusca</taxon>
        <taxon>Cephalopoda</taxon>
        <taxon>Coleoidea</taxon>
        <taxon>Octopodiformes</taxon>
        <taxon>Octopoda</taxon>
        <taxon>Incirrata</taxon>
        <taxon>Octopodidae</taxon>
        <taxon>Octopus</taxon>
    </lineage>
</organism>
<dbReference type="InterPro" id="IPR019388">
    <property type="entry name" value="FIT"/>
</dbReference>
<feature type="transmembrane region" description="Helical" evidence="9">
    <location>
        <begin position="107"/>
        <end position="126"/>
    </location>
</feature>
<keyword evidence="5 9" id="KW-1133">Transmembrane helix</keyword>
<dbReference type="STRING" id="37653.A0A0L8FHB5"/>
<feature type="region of interest" description="Disordered" evidence="8">
    <location>
        <begin position="1"/>
        <end position="33"/>
    </location>
</feature>
<keyword evidence="7 9" id="KW-0472">Membrane</keyword>
<dbReference type="GO" id="GO:0008654">
    <property type="term" value="P:phospholipid biosynthetic process"/>
    <property type="evidence" value="ECO:0007669"/>
    <property type="project" value="TreeGrafter"/>
</dbReference>
<dbReference type="AlphaFoldDB" id="A0A0L8FHB5"/>
<feature type="transmembrane region" description="Helical" evidence="9">
    <location>
        <begin position="248"/>
        <end position="270"/>
    </location>
</feature>
<feature type="transmembrane region" description="Helical" evidence="9">
    <location>
        <begin position="37"/>
        <end position="56"/>
    </location>
</feature>
<evidence type="ECO:0000256" key="4">
    <source>
        <dbReference type="ARBA" id="ARBA00022824"/>
    </source>
</evidence>
<gene>
    <name evidence="10" type="ORF">OCBIM_22020745mg</name>
</gene>
<proteinExistence type="inferred from homology"/>
<accession>A0A0L8FHB5</accession>
<dbReference type="HAMAP" id="MF_03230">
    <property type="entry name" value="FITM2"/>
    <property type="match status" value="1"/>
</dbReference>
<feature type="transmembrane region" description="Helical" evidence="9">
    <location>
        <begin position="68"/>
        <end position="87"/>
    </location>
</feature>
<protein>
    <submittedName>
        <fullName evidence="10">Uncharacterized protein</fullName>
    </submittedName>
</protein>
<dbReference type="OMA" id="TYRFWYL"/>
<evidence type="ECO:0000256" key="2">
    <source>
        <dbReference type="ARBA" id="ARBA00022692"/>
    </source>
</evidence>
<feature type="transmembrane region" description="Helical" evidence="9">
    <location>
        <begin position="282"/>
        <end position="300"/>
    </location>
</feature>
<dbReference type="OrthoDB" id="5579088at2759"/>
<evidence type="ECO:0000313" key="10">
    <source>
        <dbReference type="EMBL" id="KOF63027.1"/>
    </source>
</evidence>
<dbReference type="EMBL" id="KQ431819">
    <property type="protein sequence ID" value="KOF63027.1"/>
    <property type="molecule type" value="Genomic_DNA"/>
</dbReference>
<dbReference type="GO" id="GO:0010945">
    <property type="term" value="F:coenzyme A diphosphatase activity"/>
    <property type="evidence" value="ECO:0007669"/>
    <property type="project" value="InterPro"/>
</dbReference>